<protein>
    <recommendedName>
        <fullName evidence="1">Cyclic nucleotide-binding domain-containing protein</fullName>
    </recommendedName>
</protein>
<dbReference type="InterPro" id="IPR014710">
    <property type="entry name" value="RmlC-like_jellyroll"/>
</dbReference>
<evidence type="ECO:0000259" key="1">
    <source>
        <dbReference type="PROSITE" id="PS50042"/>
    </source>
</evidence>
<name>A0A382J708_9ZZZZ</name>
<accession>A0A382J708</accession>
<reference evidence="2" key="1">
    <citation type="submission" date="2018-05" db="EMBL/GenBank/DDBJ databases">
        <authorList>
            <person name="Lanie J.A."/>
            <person name="Ng W.-L."/>
            <person name="Kazmierczak K.M."/>
            <person name="Andrzejewski T.M."/>
            <person name="Davidsen T.M."/>
            <person name="Wayne K.J."/>
            <person name="Tettelin H."/>
            <person name="Glass J.I."/>
            <person name="Rusch D."/>
            <person name="Podicherti R."/>
            <person name="Tsui H.-C.T."/>
            <person name="Winkler M.E."/>
        </authorList>
    </citation>
    <scope>NUCLEOTIDE SEQUENCE</scope>
</reference>
<sequence length="81" mass="9043">MSIDAKQIKKINYFSKLPEDMCAKIAKVVEQKTCGPKTRLLKEGDTGDTMILVFQGQVEVSKNMMVKAASGFTMSRKSIIR</sequence>
<evidence type="ECO:0000313" key="2">
    <source>
        <dbReference type="EMBL" id="SVC07964.1"/>
    </source>
</evidence>
<feature type="non-terminal residue" evidence="2">
    <location>
        <position position="81"/>
    </location>
</feature>
<gene>
    <name evidence="2" type="ORF">METZ01_LOCUS260818</name>
</gene>
<dbReference type="Gene3D" id="2.60.120.10">
    <property type="entry name" value="Jelly Rolls"/>
    <property type="match status" value="1"/>
</dbReference>
<organism evidence="2">
    <name type="scientific">marine metagenome</name>
    <dbReference type="NCBI Taxonomy" id="408172"/>
    <lineage>
        <taxon>unclassified sequences</taxon>
        <taxon>metagenomes</taxon>
        <taxon>ecological metagenomes</taxon>
    </lineage>
</organism>
<dbReference type="InterPro" id="IPR018490">
    <property type="entry name" value="cNMP-bd_dom_sf"/>
</dbReference>
<proteinExistence type="predicted"/>
<dbReference type="InterPro" id="IPR000595">
    <property type="entry name" value="cNMP-bd_dom"/>
</dbReference>
<feature type="domain" description="Cyclic nucleotide-binding" evidence="1">
    <location>
        <begin position="13"/>
        <end position="81"/>
    </location>
</feature>
<dbReference type="EMBL" id="UINC01072372">
    <property type="protein sequence ID" value="SVC07964.1"/>
    <property type="molecule type" value="Genomic_DNA"/>
</dbReference>
<dbReference type="AlphaFoldDB" id="A0A382J708"/>
<dbReference type="PROSITE" id="PS50042">
    <property type="entry name" value="CNMP_BINDING_3"/>
    <property type="match status" value="1"/>
</dbReference>
<dbReference type="SUPFAM" id="SSF51206">
    <property type="entry name" value="cAMP-binding domain-like"/>
    <property type="match status" value="1"/>
</dbReference>